<dbReference type="Proteomes" id="UP000305222">
    <property type="component" value="Unassembled WGS sequence"/>
</dbReference>
<feature type="non-terminal residue" evidence="1">
    <location>
        <position position="77"/>
    </location>
</feature>
<protein>
    <submittedName>
        <fullName evidence="1">Uncharacterized protein</fullName>
    </submittedName>
</protein>
<feature type="non-terminal residue" evidence="1">
    <location>
        <position position="1"/>
    </location>
</feature>
<dbReference type="AlphaFoldDB" id="A0A4U2ZJN4"/>
<sequence>SVSIFKFKPKDTMWYRNIDNFINEVSRFALIGTVSDKNGWLINNGIYYAGRLGKLHSTPTKGQQVVTDAMRIYPYLG</sequence>
<name>A0A4U2ZJN4_9BACI</name>
<evidence type="ECO:0000313" key="1">
    <source>
        <dbReference type="EMBL" id="TKI74282.1"/>
    </source>
</evidence>
<dbReference type="EMBL" id="SZON01004073">
    <property type="protein sequence ID" value="TKI74282.1"/>
    <property type="molecule type" value="Genomic_DNA"/>
</dbReference>
<proteinExistence type="predicted"/>
<reference evidence="1 2" key="1">
    <citation type="journal article" date="2019" name="Environ. Microbiol.">
        <title>An active ?-lactamase is a part of an orchestrated cell wall stress resistance network of Bacillus subtilis and related rhizosphere species.</title>
        <authorList>
            <person name="Bucher T."/>
            <person name="Keren-Paz A."/>
            <person name="Hausser J."/>
            <person name="Olender T."/>
            <person name="Cytryn E."/>
            <person name="Kolodkin-Gal I."/>
        </authorList>
    </citation>
    <scope>NUCLEOTIDE SEQUENCE [LARGE SCALE GENOMIC DNA]</scope>
    <source>
        <strain evidence="1 2">I5</strain>
    </source>
</reference>
<gene>
    <name evidence="1" type="ORF">FC699_38170</name>
</gene>
<evidence type="ECO:0000313" key="2">
    <source>
        <dbReference type="Proteomes" id="UP000305222"/>
    </source>
</evidence>
<organism evidence="1 2">
    <name type="scientific">Bacillus wiedmannii</name>
    <dbReference type="NCBI Taxonomy" id="1890302"/>
    <lineage>
        <taxon>Bacteria</taxon>
        <taxon>Bacillati</taxon>
        <taxon>Bacillota</taxon>
        <taxon>Bacilli</taxon>
        <taxon>Bacillales</taxon>
        <taxon>Bacillaceae</taxon>
        <taxon>Bacillus</taxon>
        <taxon>Bacillus cereus group</taxon>
    </lineage>
</organism>
<accession>A0A4U2ZJN4</accession>
<comment type="caution">
    <text evidence="1">The sequence shown here is derived from an EMBL/GenBank/DDBJ whole genome shotgun (WGS) entry which is preliminary data.</text>
</comment>